<sequence length="75" mass="8807">MAPYMALSDCACDCAWYKILFEELDSQGTIFNAQIHYHYIHEQVEKGINPPDMFTKPTLFLKHREALGLEFYHPK</sequence>
<dbReference type="HOGENOM" id="CLU_2671339_0_0_1"/>
<dbReference type="AlphaFoldDB" id="A0A0C3BX36"/>
<dbReference type="EMBL" id="KN831804">
    <property type="protein sequence ID" value="KIM36589.1"/>
    <property type="molecule type" value="Genomic_DNA"/>
</dbReference>
<dbReference type="Proteomes" id="UP000053424">
    <property type="component" value="Unassembled WGS sequence"/>
</dbReference>
<protein>
    <submittedName>
        <fullName evidence="1">Uncharacterized protein</fullName>
    </submittedName>
</protein>
<name>A0A0C3BX36_HEBCY</name>
<proteinExistence type="predicted"/>
<organism evidence="1 2">
    <name type="scientific">Hebeloma cylindrosporum</name>
    <dbReference type="NCBI Taxonomy" id="76867"/>
    <lineage>
        <taxon>Eukaryota</taxon>
        <taxon>Fungi</taxon>
        <taxon>Dikarya</taxon>
        <taxon>Basidiomycota</taxon>
        <taxon>Agaricomycotina</taxon>
        <taxon>Agaricomycetes</taxon>
        <taxon>Agaricomycetidae</taxon>
        <taxon>Agaricales</taxon>
        <taxon>Agaricineae</taxon>
        <taxon>Hymenogastraceae</taxon>
        <taxon>Hebeloma</taxon>
    </lineage>
</organism>
<keyword evidence="2" id="KW-1185">Reference proteome</keyword>
<gene>
    <name evidence="1" type="ORF">M413DRAFT_449123</name>
</gene>
<reference evidence="1 2" key="1">
    <citation type="submission" date="2014-04" db="EMBL/GenBank/DDBJ databases">
        <authorList>
            <consortium name="DOE Joint Genome Institute"/>
            <person name="Kuo A."/>
            <person name="Gay G."/>
            <person name="Dore J."/>
            <person name="Kohler A."/>
            <person name="Nagy L.G."/>
            <person name="Floudas D."/>
            <person name="Copeland A."/>
            <person name="Barry K.W."/>
            <person name="Cichocki N."/>
            <person name="Veneault-Fourrey C."/>
            <person name="LaButti K."/>
            <person name="Lindquist E.A."/>
            <person name="Lipzen A."/>
            <person name="Lundell T."/>
            <person name="Morin E."/>
            <person name="Murat C."/>
            <person name="Sun H."/>
            <person name="Tunlid A."/>
            <person name="Henrissat B."/>
            <person name="Grigoriev I.V."/>
            <person name="Hibbett D.S."/>
            <person name="Martin F."/>
            <person name="Nordberg H.P."/>
            <person name="Cantor M.N."/>
            <person name="Hua S.X."/>
        </authorList>
    </citation>
    <scope>NUCLEOTIDE SEQUENCE [LARGE SCALE GENOMIC DNA]</scope>
    <source>
        <strain evidence="2">h7</strain>
    </source>
</reference>
<evidence type="ECO:0000313" key="1">
    <source>
        <dbReference type="EMBL" id="KIM36589.1"/>
    </source>
</evidence>
<accession>A0A0C3BX36</accession>
<evidence type="ECO:0000313" key="2">
    <source>
        <dbReference type="Proteomes" id="UP000053424"/>
    </source>
</evidence>
<reference evidence="2" key="2">
    <citation type="submission" date="2015-01" db="EMBL/GenBank/DDBJ databases">
        <title>Evolutionary Origins and Diversification of the Mycorrhizal Mutualists.</title>
        <authorList>
            <consortium name="DOE Joint Genome Institute"/>
            <consortium name="Mycorrhizal Genomics Consortium"/>
            <person name="Kohler A."/>
            <person name="Kuo A."/>
            <person name="Nagy L.G."/>
            <person name="Floudas D."/>
            <person name="Copeland A."/>
            <person name="Barry K.W."/>
            <person name="Cichocki N."/>
            <person name="Veneault-Fourrey C."/>
            <person name="LaButti K."/>
            <person name="Lindquist E.A."/>
            <person name="Lipzen A."/>
            <person name="Lundell T."/>
            <person name="Morin E."/>
            <person name="Murat C."/>
            <person name="Riley R."/>
            <person name="Ohm R."/>
            <person name="Sun H."/>
            <person name="Tunlid A."/>
            <person name="Henrissat B."/>
            <person name="Grigoriev I.V."/>
            <person name="Hibbett D.S."/>
            <person name="Martin F."/>
        </authorList>
    </citation>
    <scope>NUCLEOTIDE SEQUENCE [LARGE SCALE GENOMIC DNA]</scope>
    <source>
        <strain evidence="2">h7</strain>
    </source>
</reference>